<dbReference type="EMBL" id="JBHFFA010000006">
    <property type="protein sequence ID" value="KAL2622364.1"/>
    <property type="molecule type" value="Genomic_DNA"/>
</dbReference>
<protein>
    <submittedName>
        <fullName evidence="1">Uncharacterized protein</fullName>
    </submittedName>
</protein>
<gene>
    <name evidence="1" type="ORF">R1flu_002569</name>
</gene>
<name>A0ABD1Y6H8_9MARC</name>
<sequence>MSWIRRGETKKSSCGSAGLDWAGLGRALGGCCCSRVGLALLCVAVGGVHEEGGAKSKGGVVGLLLLLLQDRSERGRSRWVVLKRVLLSPAFLWTRVLKLAATSSCEAQNVADLNIQITES</sequence>
<keyword evidence="2" id="KW-1185">Reference proteome</keyword>
<organism evidence="1 2">
    <name type="scientific">Riccia fluitans</name>
    <dbReference type="NCBI Taxonomy" id="41844"/>
    <lineage>
        <taxon>Eukaryota</taxon>
        <taxon>Viridiplantae</taxon>
        <taxon>Streptophyta</taxon>
        <taxon>Embryophyta</taxon>
        <taxon>Marchantiophyta</taxon>
        <taxon>Marchantiopsida</taxon>
        <taxon>Marchantiidae</taxon>
        <taxon>Marchantiales</taxon>
        <taxon>Ricciaceae</taxon>
        <taxon>Riccia</taxon>
    </lineage>
</organism>
<accession>A0ABD1Y6H8</accession>
<comment type="caution">
    <text evidence="1">The sequence shown here is derived from an EMBL/GenBank/DDBJ whole genome shotgun (WGS) entry which is preliminary data.</text>
</comment>
<dbReference type="AlphaFoldDB" id="A0ABD1Y6H8"/>
<dbReference type="Proteomes" id="UP001605036">
    <property type="component" value="Unassembled WGS sequence"/>
</dbReference>
<reference evidence="1 2" key="1">
    <citation type="submission" date="2024-09" db="EMBL/GenBank/DDBJ databases">
        <title>Chromosome-scale assembly of Riccia fluitans.</title>
        <authorList>
            <person name="Paukszto L."/>
            <person name="Sawicki J."/>
            <person name="Karawczyk K."/>
            <person name="Piernik-Szablinska J."/>
            <person name="Szczecinska M."/>
            <person name="Mazdziarz M."/>
        </authorList>
    </citation>
    <scope>NUCLEOTIDE SEQUENCE [LARGE SCALE GENOMIC DNA]</scope>
    <source>
        <strain evidence="1">Rf_01</strain>
        <tissue evidence="1">Aerial parts of the thallus</tissue>
    </source>
</reference>
<evidence type="ECO:0000313" key="2">
    <source>
        <dbReference type="Proteomes" id="UP001605036"/>
    </source>
</evidence>
<proteinExistence type="predicted"/>
<evidence type="ECO:0000313" key="1">
    <source>
        <dbReference type="EMBL" id="KAL2622364.1"/>
    </source>
</evidence>